<proteinExistence type="predicted"/>
<name>A0AAW3JR12_9FIRM</name>
<reference evidence="1 2" key="1">
    <citation type="submission" date="2015-10" db="EMBL/GenBank/DDBJ databases">
        <title>Butyribacter intestini gen. nov., sp. nov., a butyric acid-producing bacterium of the family Lachnospiraceae isolated from the human faeces.</title>
        <authorList>
            <person name="Zou Y."/>
            <person name="Xue W."/>
            <person name="Luo G."/>
            <person name="Lv M."/>
        </authorList>
    </citation>
    <scope>NUCLEOTIDE SEQUENCE [LARGE SCALE GENOMIC DNA]</scope>
    <source>
        <strain evidence="1 2">TF01-11</strain>
    </source>
</reference>
<dbReference type="Proteomes" id="UP000050833">
    <property type="component" value="Unassembled WGS sequence"/>
</dbReference>
<accession>A0AAW3JR12</accession>
<sequence>MNKFVKILLGTLAGVIIVGTILKQSGVISKIHDDNEIDKMAEEKRSWESKAVGNAKFYLEIYDYTGNKELGDDFIGFRVKSKKDSSFSDDGDVYVSVKDMEKKSYRNLRLASAFQVGENGDISKKNYYYFVLPMSCEYLKFGNKKFKTDIGEINTKARGKVKFNICLFHDGDNADVYKDGAIVFHDKNGKDYEYVME</sequence>
<evidence type="ECO:0000313" key="1">
    <source>
        <dbReference type="EMBL" id="KQC85108.1"/>
    </source>
</evidence>
<keyword evidence="2" id="KW-1185">Reference proteome</keyword>
<comment type="caution">
    <text evidence="1">The sequence shown here is derived from an EMBL/GenBank/DDBJ whole genome shotgun (WGS) entry which is preliminary data.</text>
</comment>
<organism evidence="1 2">
    <name type="scientific">Butyribacter intestini</name>
    <dbReference type="NCBI Taxonomy" id="1703332"/>
    <lineage>
        <taxon>Bacteria</taxon>
        <taxon>Bacillati</taxon>
        <taxon>Bacillota</taxon>
        <taxon>Clostridia</taxon>
        <taxon>Lachnospirales</taxon>
        <taxon>Lachnospiraceae</taxon>
        <taxon>Butyribacter</taxon>
    </lineage>
</organism>
<dbReference type="EMBL" id="LLKB01000005">
    <property type="protein sequence ID" value="KQC85108.1"/>
    <property type="molecule type" value="Genomic_DNA"/>
</dbReference>
<protein>
    <submittedName>
        <fullName evidence="1">Uncharacterized protein</fullName>
    </submittedName>
</protein>
<gene>
    <name evidence="1" type="ORF">APZ18_10420</name>
</gene>
<evidence type="ECO:0000313" key="2">
    <source>
        <dbReference type="Proteomes" id="UP000050833"/>
    </source>
</evidence>
<dbReference type="RefSeq" id="WP_022013852.1">
    <property type="nucleotide sequence ID" value="NZ_DBGBRS010000099.1"/>
</dbReference>
<dbReference type="AlphaFoldDB" id="A0AAW3JR12"/>